<evidence type="ECO:0000259" key="1">
    <source>
        <dbReference type="Pfam" id="PF13333"/>
    </source>
</evidence>
<name>A0ABW3HVT2_9BACL</name>
<evidence type="ECO:0000313" key="2">
    <source>
        <dbReference type="EMBL" id="MFD0961628.1"/>
    </source>
</evidence>
<accession>A0ABW3HVT2</accession>
<comment type="caution">
    <text evidence="2">The sequence shown here is derived from an EMBL/GenBank/DDBJ whole genome shotgun (WGS) entry which is preliminary data.</text>
</comment>
<feature type="domain" description="Integrase catalytic" evidence="1">
    <location>
        <begin position="1"/>
        <end position="45"/>
    </location>
</feature>
<keyword evidence="3" id="KW-1185">Reference proteome</keyword>
<dbReference type="Pfam" id="PF13333">
    <property type="entry name" value="rve_2"/>
    <property type="match status" value="1"/>
</dbReference>
<proteinExistence type="predicted"/>
<evidence type="ECO:0000313" key="3">
    <source>
        <dbReference type="Proteomes" id="UP001596989"/>
    </source>
</evidence>
<dbReference type="RefSeq" id="WP_377567421.1">
    <property type="nucleotide sequence ID" value="NZ_JBHTJZ010000061.1"/>
</dbReference>
<dbReference type="SUPFAM" id="SSF53098">
    <property type="entry name" value="Ribonuclease H-like"/>
    <property type="match status" value="1"/>
</dbReference>
<dbReference type="InterPro" id="IPR001584">
    <property type="entry name" value="Integrase_cat-core"/>
</dbReference>
<dbReference type="InterPro" id="IPR050900">
    <property type="entry name" value="Transposase_IS3/IS150/IS904"/>
</dbReference>
<dbReference type="Proteomes" id="UP001596989">
    <property type="component" value="Unassembled WGS sequence"/>
</dbReference>
<reference evidence="3" key="1">
    <citation type="journal article" date="2019" name="Int. J. Syst. Evol. Microbiol.">
        <title>The Global Catalogue of Microorganisms (GCM) 10K type strain sequencing project: providing services to taxonomists for standard genome sequencing and annotation.</title>
        <authorList>
            <consortium name="The Broad Institute Genomics Platform"/>
            <consortium name="The Broad Institute Genome Sequencing Center for Infectious Disease"/>
            <person name="Wu L."/>
            <person name="Ma J."/>
        </authorList>
    </citation>
    <scope>NUCLEOTIDE SEQUENCE [LARGE SCALE GENOMIC DNA]</scope>
    <source>
        <strain evidence="3">CCUG 59129</strain>
    </source>
</reference>
<dbReference type="InterPro" id="IPR012337">
    <property type="entry name" value="RNaseH-like_sf"/>
</dbReference>
<protein>
    <submittedName>
        <fullName evidence="2">IS3 family transposase</fullName>
    </submittedName>
</protein>
<dbReference type="EMBL" id="JBHTJZ010000061">
    <property type="protein sequence ID" value="MFD0961628.1"/>
    <property type="molecule type" value="Genomic_DNA"/>
</dbReference>
<sequence length="53" mass="6443">MIYLNKYATRSEAEKSIFEYIEVFYNNERIHSSIGYCTPTDFEQQYHFNTVNH</sequence>
<gene>
    <name evidence="2" type="ORF">ACFQ2I_19970</name>
</gene>
<organism evidence="2 3">
    <name type="scientific">Paenibacillus chungangensis</name>
    <dbReference type="NCBI Taxonomy" id="696535"/>
    <lineage>
        <taxon>Bacteria</taxon>
        <taxon>Bacillati</taxon>
        <taxon>Bacillota</taxon>
        <taxon>Bacilli</taxon>
        <taxon>Bacillales</taxon>
        <taxon>Paenibacillaceae</taxon>
        <taxon>Paenibacillus</taxon>
    </lineage>
</organism>
<dbReference type="PANTHER" id="PTHR46889">
    <property type="entry name" value="TRANSPOSASE INSF FOR INSERTION SEQUENCE IS3B-RELATED"/>
    <property type="match status" value="1"/>
</dbReference>